<gene>
    <name evidence="2" type="ordered locus">Bcell_4196</name>
</gene>
<organism evidence="2 3">
    <name type="scientific">Evansella cellulosilytica (strain ATCC 21833 / DSM 2522 / FERM P-1141 / JCM 9156 / N-4)</name>
    <name type="common">Bacillus cellulosilyticus</name>
    <dbReference type="NCBI Taxonomy" id="649639"/>
    <lineage>
        <taxon>Bacteria</taxon>
        <taxon>Bacillati</taxon>
        <taxon>Bacillota</taxon>
        <taxon>Bacilli</taxon>
        <taxon>Bacillales</taxon>
        <taxon>Bacillaceae</taxon>
        <taxon>Evansella</taxon>
    </lineage>
</organism>
<protein>
    <recommendedName>
        <fullName evidence="1">Na+-translocating membrane potential-generating system MpsC domain-containing protein</fullName>
    </recommendedName>
</protein>
<dbReference type="STRING" id="649639.Bcell_4196"/>
<dbReference type="eggNOG" id="COG5609">
    <property type="taxonomic scope" value="Bacteria"/>
</dbReference>
<evidence type="ECO:0000313" key="2">
    <source>
        <dbReference type="EMBL" id="ADU32423.1"/>
    </source>
</evidence>
<dbReference type="Proteomes" id="UP000001401">
    <property type="component" value="Chromosome"/>
</dbReference>
<dbReference type="OrthoDB" id="2677857at2"/>
<proteinExistence type="predicted"/>
<dbReference type="Pfam" id="PF10057">
    <property type="entry name" value="MpsC"/>
    <property type="match status" value="1"/>
</dbReference>
<evidence type="ECO:0000313" key="3">
    <source>
        <dbReference type="Proteomes" id="UP000001401"/>
    </source>
</evidence>
<dbReference type="EMBL" id="CP002394">
    <property type="protein sequence ID" value="ADU32423.1"/>
    <property type="molecule type" value="Genomic_DNA"/>
</dbReference>
<dbReference type="HOGENOM" id="CLU_1197840_0_0_9"/>
<dbReference type="RefSeq" id="WP_013490749.1">
    <property type="nucleotide sequence ID" value="NC_014829.1"/>
</dbReference>
<sequence>MIRQNGRQEQLTFLSSQMSKLIKQKYGKGPDSCVITMEKGMMLAHVRHFKTPAEEVLIQRNEVTLAYKYRSVILEAIFEQFKHEIKKAVNLDINSFVHEWDYETNTGIILFYNNQLPLIKLNVMENGMKEYVMVKMKEIYTNICKAPSEMKFYKYNENVYIIECKNVMLPIERHLYNKGHCDLLRSYSIEASKNFDSLKGKLHEEFPIFINEVYTIWDYSINKKYIFLLKE</sequence>
<dbReference type="InterPro" id="IPR018745">
    <property type="entry name" value="MpsC"/>
</dbReference>
<accession>E6TYA4</accession>
<evidence type="ECO:0000259" key="1">
    <source>
        <dbReference type="Pfam" id="PF10057"/>
    </source>
</evidence>
<dbReference type="KEGG" id="bco:Bcell_4196"/>
<dbReference type="AlphaFoldDB" id="E6TYA4"/>
<name>E6TYA4_EVAC2</name>
<reference evidence="2" key="1">
    <citation type="submission" date="2010-12" db="EMBL/GenBank/DDBJ databases">
        <title>Complete sequence of Bacillus cellulosilyticus DSM 2522.</title>
        <authorList>
            <consortium name="US DOE Joint Genome Institute"/>
            <person name="Lucas S."/>
            <person name="Copeland A."/>
            <person name="Lapidus A."/>
            <person name="Cheng J.-F."/>
            <person name="Bruce D."/>
            <person name="Goodwin L."/>
            <person name="Pitluck S."/>
            <person name="Chertkov O."/>
            <person name="Detter J.C."/>
            <person name="Han C."/>
            <person name="Tapia R."/>
            <person name="Land M."/>
            <person name="Hauser L."/>
            <person name="Jeffries C."/>
            <person name="Kyrpides N."/>
            <person name="Ivanova N."/>
            <person name="Mikhailova N."/>
            <person name="Brumm P."/>
            <person name="Mead D."/>
            <person name="Woyke T."/>
        </authorList>
    </citation>
    <scope>NUCLEOTIDE SEQUENCE [LARGE SCALE GENOMIC DNA]</scope>
    <source>
        <strain evidence="2">DSM 2522</strain>
    </source>
</reference>
<keyword evidence="3" id="KW-1185">Reference proteome</keyword>
<feature type="domain" description="Na+-translocating membrane potential-generating system MpsC" evidence="1">
    <location>
        <begin position="14"/>
        <end position="112"/>
    </location>
</feature>